<keyword evidence="4 10" id="KW-0863">Zinc-finger</keyword>
<evidence type="ECO:0000256" key="4">
    <source>
        <dbReference type="ARBA" id="ARBA00022771"/>
    </source>
</evidence>
<dbReference type="KEGG" id="spu:587288"/>
<dbReference type="PANTHER" id="PTHR10333">
    <property type="entry name" value="INHIBITOR OF GROWTH PROTEIN"/>
    <property type="match status" value="1"/>
</dbReference>
<comment type="subcellular location">
    <subcellularLocation>
        <location evidence="1 11">Nucleus</location>
    </subcellularLocation>
</comment>
<evidence type="ECO:0000313" key="14">
    <source>
        <dbReference type="EnsemblMetazoa" id="XP_792118"/>
    </source>
</evidence>
<dbReference type="Gene3D" id="6.10.140.1740">
    <property type="match status" value="1"/>
</dbReference>
<feature type="binding site" evidence="9">
    <location>
        <position position="204"/>
    </location>
    <ligand>
        <name>Zn(2+)</name>
        <dbReference type="ChEBI" id="CHEBI:29105"/>
        <label>1</label>
    </ligand>
</feature>
<evidence type="ECO:0000256" key="7">
    <source>
        <dbReference type="ARBA" id="ARBA00023242"/>
    </source>
</evidence>
<dbReference type="FunFam" id="3.30.40.10:FF:000016">
    <property type="entry name" value="Inhibitor of growth protein"/>
    <property type="match status" value="1"/>
</dbReference>
<dbReference type="InterPro" id="IPR011011">
    <property type="entry name" value="Znf_FYVE_PHD"/>
</dbReference>
<evidence type="ECO:0000256" key="8">
    <source>
        <dbReference type="PIRSR" id="PIRSR628651-50"/>
    </source>
</evidence>
<sequence>MSHTAANMFQTTSYVEDYLDCIESLPNDLQRSVSQIREIDSTYQSVLREIKQLYETLTTKDLDNHNKRRTLIRLHRCLIQSQELGDEKLQFASQISEIVENRLRQMNMNRTHLEITEKPEHPPDPPSKTKKAVPVVVEPEAPAEKASKRLRRSRNSDVVKEKDNHRVPQQNDNPKAKKKKRNKTKERDILPIDPPIDPNEPTYCLCQQVSYGDMVGCDNKDCPYEWFHFGCVGLSTKPKGKWYCPKCLPEVKKK</sequence>
<organism evidence="14 15">
    <name type="scientific">Strongylocentrotus purpuratus</name>
    <name type="common">Purple sea urchin</name>
    <dbReference type="NCBI Taxonomy" id="7668"/>
    <lineage>
        <taxon>Eukaryota</taxon>
        <taxon>Metazoa</taxon>
        <taxon>Echinodermata</taxon>
        <taxon>Eleutherozoa</taxon>
        <taxon>Echinozoa</taxon>
        <taxon>Echinoidea</taxon>
        <taxon>Euechinoidea</taxon>
        <taxon>Echinacea</taxon>
        <taxon>Camarodonta</taxon>
        <taxon>Echinidea</taxon>
        <taxon>Strongylocentrotidae</taxon>
        <taxon>Strongylocentrotus</taxon>
    </lineage>
</organism>
<keyword evidence="5 9" id="KW-0862">Zinc</keyword>
<feature type="binding site" evidence="9">
    <location>
        <position position="244"/>
    </location>
    <ligand>
        <name>Zn(2+)</name>
        <dbReference type="ChEBI" id="CHEBI:29105"/>
        <label>2</label>
    </ligand>
</feature>
<dbReference type="InterPro" id="IPR024610">
    <property type="entry name" value="ING_N_histone-binding"/>
</dbReference>
<comment type="function">
    <text evidence="11">Component of an histone acetyltransferase complex.</text>
</comment>
<evidence type="ECO:0000256" key="10">
    <source>
        <dbReference type="PROSITE-ProRule" id="PRU00146"/>
    </source>
</evidence>
<protein>
    <recommendedName>
        <fullName evidence="11">Inhibitor of growth protein</fullName>
    </recommendedName>
</protein>
<dbReference type="InterPro" id="IPR028651">
    <property type="entry name" value="ING_fam"/>
</dbReference>
<feature type="binding site" evidence="9">
    <location>
        <position position="206"/>
    </location>
    <ligand>
        <name>Zn(2+)</name>
        <dbReference type="ChEBI" id="CHEBI:29105"/>
        <label>1</label>
    </ligand>
</feature>
<feature type="binding site" evidence="9">
    <location>
        <position position="247"/>
    </location>
    <ligand>
        <name>Zn(2+)</name>
        <dbReference type="ChEBI" id="CHEBI:29105"/>
        <label>2</label>
    </ligand>
</feature>
<reference evidence="14" key="2">
    <citation type="submission" date="2021-01" db="UniProtKB">
        <authorList>
            <consortium name="EnsemblMetazoa"/>
        </authorList>
    </citation>
    <scope>IDENTIFICATION</scope>
</reference>
<dbReference type="GO" id="GO:0005634">
    <property type="term" value="C:nucleus"/>
    <property type="evidence" value="ECO:0000318"/>
    <property type="project" value="GO_Central"/>
</dbReference>
<dbReference type="RefSeq" id="XP_792118.1">
    <property type="nucleotide sequence ID" value="XM_787025.4"/>
</dbReference>
<dbReference type="PROSITE" id="PS01359">
    <property type="entry name" value="ZF_PHD_1"/>
    <property type="match status" value="1"/>
</dbReference>
<feature type="binding site" evidence="9">
    <location>
        <position position="231"/>
    </location>
    <ligand>
        <name>Zn(2+)</name>
        <dbReference type="ChEBI" id="CHEBI:29105"/>
        <label>1</label>
    </ligand>
</feature>
<keyword evidence="15" id="KW-1185">Reference proteome</keyword>
<dbReference type="InterPro" id="IPR019786">
    <property type="entry name" value="Zinc_finger_PHD-type_CS"/>
</dbReference>
<keyword evidence="6 11" id="KW-0156">Chromatin regulator</keyword>
<accession>A0A7M7RF38</accession>
<feature type="binding site" evidence="9">
    <location>
        <position position="217"/>
    </location>
    <ligand>
        <name>Zn(2+)</name>
        <dbReference type="ChEBI" id="CHEBI:29105"/>
        <label>2</label>
    </ligand>
</feature>
<dbReference type="FunCoup" id="A0A7M7RF38">
    <property type="interactions" value="1058"/>
</dbReference>
<reference evidence="15" key="1">
    <citation type="submission" date="2015-02" db="EMBL/GenBank/DDBJ databases">
        <title>Genome sequencing for Strongylocentrotus purpuratus.</title>
        <authorList>
            <person name="Murali S."/>
            <person name="Liu Y."/>
            <person name="Vee V."/>
            <person name="English A."/>
            <person name="Wang M."/>
            <person name="Skinner E."/>
            <person name="Han Y."/>
            <person name="Muzny D.M."/>
            <person name="Worley K.C."/>
            <person name="Gibbs R.A."/>
        </authorList>
    </citation>
    <scope>NUCLEOTIDE SEQUENCE</scope>
</reference>
<dbReference type="Gene3D" id="3.30.40.10">
    <property type="entry name" value="Zinc/RING finger domain, C3HC4 (zinc finger)"/>
    <property type="match status" value="1"/>
</dbReference>
<dbReference type="SMART" id="SM01408">
    <property type="entry name" value="ING"/>
    <property type="match status" value="1"/>
</dbReference>
<evidence type="ECO:0000256" key="3">
    <source>
        <dbReference type="ARBA" id="ARBA00022723"/>
    </source>
</evidence>
<feature type="compositionally biased region" description="Basic and acidic residues" evidence="12">
    <location>
        <begin position="154"/>
        <end position="166"/>
    </location>
</feature>
<dbReference type="InterPro" id="IPR019787">
    <property type="entry name" value="Znf_PHD-finger"/>
</dbReference>
<dbReference type="AlphaFoldDB" id="A0A7M7RF38"/>
<dbReference type="OMA" id="MREQGNQ"/>
<dbReference type="CDD" id="cd16857">
    <property type="entry name" value="ING_ING1_2"/>
    <property type="match status" value="1"/>
</dbReference>
<evidence type="ECO:0000256" key="11">
    <source>
        <dbReference type="RuleBase" id="RU361213"/>
    </source>
</evidence>
<feature type="site" description="Histone H3K4me3 binding" evidence="8">
    <location>
        <position position="226"/>
    </location>
</feature>
<comment type="subunit">
    <text evidence="11">Component of an histone acetyltransferase complex. Interacts with H3K4me3 and to a lesser extent with H3K4me2.</text>
</comment>
<feature type="site" description="Histone H3K4me3 binding" evidence="8">
    <location>
        <position position="214"/>
    </location>
</feature>
<dbReference type="PROSITE" id="PS50016">
    <property type="entry name" value="ZF_PHD_2"/>
    <property type="match status" value="1"/>
</dbReference>
<dbReference type="InterPro" id="IPR013083">
    <property type="entry name" value="Znf_RING/FYVE/PHD"/>
</dbReference>
<evidence type="ECO:0000256" key="1">
    <source>
        <dbReference type="ARBA" id="ARBA00004123"/>
    </source>
</evidence>
<evidence type="ECO:0000256" key="5">
    <source>
        <dbReference type="ARBA" id="ARBA00022833"/>
    </source>
</evidence>
<comment type="domain">
    <text evidence="11">The PHD-type zinc finger mediates the binding to H3K4me3.</text>
</comment>
<dbReference type="GO" id="GO:0045893">
    <property type="term" value="P:positive regulation of DNA-templated transcription"/>
    <property type="evidence" value="ECO:0000318"/>
    <property type="project" value="GO_Central"/>
</dbReference>
<name>A0A7M7RF38_STRPU</name>
<feature type="site" description="Histone H3K4me3 binding" evidence="8">
    <location>
        <position position="203"/>
    </location>
</feature>
<evidence type="ECO:0000256" key="9">
    <source>
        <dbReference type="PIRSR" id="PIRSR628651-51"/>
    </source>
</evidence>
<dbReference type="GO" id="GO:0008270">
    <property type="term" value="F:zinc ion binding"/>
    <property type="evidence" value="ECO:0007669"/>
    <property type="project" value="UniProtKB-KW"/>
</dbReference>
<evidence type="ECO:0000313" key="15">
    <source>
        <dbReference type="Proteomes" id="UP000007110"/>
    </source>
</evidence>
<feature type="site" description="Histone H3K4me3 binding" evidence="8">
    <location>
        <position position="218"/>
    </location>
</feature>
<keyword evidence="3 9" id="KW-0479">Metal-binding</keyword>
<dbReference type="Proteomes" id="UP000007110">
    <property type="component" value="Unassembled WGS sequence"/>
</dbReference>
<dbReference type="SUPFAM" id="SSF57903">
    <property type="entry name" value="FYVE/PHD zinc finger"/>
    <property type="match status" value="1"/>
</dbReference>
<dbReference type="EnsemblMetazoa" id="XM_787025">
    <property type="protein sequence ID" value="XP_792118"/>
    <property type="gene ID" value="LOC587288"/>
</dbReference>
<dbReference type="SMART" id="SM00249">
    <property type="entry name" value="PHD"/>
    <property type="match status" value="1"/>
</dbReference>
<feature type="domain" description="PHD-type" evidence="13">
    <location>
        <begin position="201"/>
        <end position="250"/>
    </location>
</feature>
<feature type="binding site" evidence="9">
    <location>
        <position position="228"/>
    </location>
    <ligand>
        <name>Zn(2+)</name>
        <dbReference type="ChEBI" id="CHEBI:29105"/>
        <label>1</label>
    </ligand>
</feature>
<comment type="similarity">
    <text evidence="2 11">Belongs to the ING family.</text>
</comment>
<dbReference type="GO" id="GO:0006325">
    <property type="term" value="P:chromatin organization"/>
    <property type="evidence" value="ECO:0007669"/>
    <property type="project" value="UniProtKB-KW"/>
</dbReference>
<evidence type="ECO:0000256" key="2">
    <source>
        <dbReference type="ARBA" id="ARBA00010210"/>
    </source>
</evidence>
<proteinExistence type="inferred from homology"/>
<evidence type="ECO:0000256" key="12">
    <source>
        <dbReference type="SAM" id="MobiDB-lite"/>
    </source>
</evidence>
<evidence type="ECO:0000256" key="6">
    <source>
        <dbReference type="ARBA" id="ARBA00022853"/>
    </source>
</evidence>
<keyword evidence="7 11" id="KW-0539">Nucleus</keyword>
<dbReference type="PANTHER" id="PTHR10333:SF89">
    <property type="entry name" value="INHIBITOR OF GROWTH PROTEIN"/>
    <property type="match status" value="1"/>
</dbReference>
<feature type="region of interest" description="Disordered" evidence="12">
    <location>
        <begin position="115"/>
        <end position="194"/>
    </location>
</feature>
<evidence type="ECO:0000259" key="13">
    <source>
        <dbReference type="PROSITE" id="PS50016"/>
    </source>
</evidence>
<dbReference type="InterPro" id="IPR001965">
    <property type="entry name" value="Znf_PHD"/>
</dbReference>
<dbReference type="Pfam" id="PF12998">
    <property type="entry name" value="ING"/>
    <property type="match status" value="1"/>
</dbReference>
<dbReference type="OrthoDB" id="5411773at2759"/>
<dbReference type="GeneID" id="587288"/>
<feature type="binding site" evidence="9">
    <location>
        <position position="222"/>
    </location>
    <ligand>
        <name>Zn(2+)</name>
        <dbReference type="ChEBI" id="CHEBI:29105"/>
        <label>2</label>
    </ligand>
</feature>
<dbReference type="InParanoid" id="A0A7M7RF38"/>
<dbReference type="CDD" id="cd15505">
    <property type="entry name" value="PHD_ING"/>
    <property type="match status" value="1"/>
</dbReference>